<proteinExistence type="predicted"/>
<protein>
    <submittedName>
        <fullName evidence="1">Uncharacterized protein</fullName>
    </submittedName>
</protein>
<dbReference type="AlphaFoldDB" id="A0A2N7JNQ1"/>
<dbReference type="EMBL" id="MCZF01000255">
    <property type="protein sequence ID" value="PMM43972.1"/>
    <property type="molecule type" value="Genomic_DNA"/>
</dbReference>
<reference evidence="2" key="1">
    <citation type="submission" date="2016-07" db="EMBL/GenBank/DDBJ databases">
        <title>Nontailed viruses are major unrecognized killers of bacteria in the ocean.</title>
        <authorList>
            <person name="Kauffman K."/>
            <person name="Hussain F."/>
            <person name="Yang J."/>
            <person name="Arevalo P."/>
            <person name="Brown J."/>
            <person name="Cutler M."/>
            <person name="Kelly L."/>
            <person name="Polz M.F."/>
        </authorList>
    </citation>
    <scope>NUCLEOTIDE SEQUENCE [LARGE SCALE GENOMIC DNA]</scope>
    <source>
        <strain evidence="2">10N.261.48.B5</strain>
    </source>
</reference>
<evidence type="ECO:0000313" key="2">
    <source>
        <dbReference type="Proteomes" id="UP000235533"/>
    </source>
</evidence>
<sequence>MSVKHVYKGVHGVVPIAKAFGICPSTIFFRLKKGMTLAQAVETPVERGGVRVTKNNRVAMKKPSDMSPFWAFALGMMSRKAFDEALGVN</sequence>
<dbReference type="RefSeq" id="WP_102553005.1">
    <property type="nucleotide sequence ID" value="NZ_MCZF01000255.1"/>
</dbReference>
<dbReference type="Proteomes" id="UP000235533">
    <property type="component" value="Unassembled WGS sequence"/>
</dbReference>
<name>A0A2N7JNQ1_VIBSP</name>
<comment type="caution">
    <text evidence="1">The sequence shown here is derived from an EMBL/GenBank/DDBJ whole genome shotgun (WGS) entry which is preliminary data.</text>
</comment>
<accession>A0A2N7JNQ1</accession>
<gene>
    <name evidence="1" type="ORF">BCT54_05640</name>
</gene>
<evidence type="ECO:0000313" key="1">
    <source>
        <dbReference type="EMBL" id="PMM43972.1"/>
    </source>
</evidence>
<organism evidence="1 2">
    <name type="scientific">Vibrio splendidus</name>
    <dbReference type="NCBI Taxonomy" id="29497"/>
    <lineage>
        <taxon>Bacteria</taxon>
        <taxon>Pseudomonadati</taxon>
        <taxon>Pseudomonadota</taxon>
        <taxon>Gammaproteobacteria</taxon>
        <taxon>Vibrionales</taxon>
        <taxon>Vibrionaceae</taxon>
        <taxon>Vibrio</taxon>
    </lineage>
</organism>